<keyword evidence="1" id="KW-1133">Transmembrane helix</keyword>
<organism evidence="2 3">
    <name type="scientific">Halorubrum kocurii JCM 14978</name>
    <dbReference type="NCBI Taxonomy" id="1230456"/>
    <lineage>
        <taxon>Archaea</taxon>
        <taxon>Methanobacteriati</taxon>
        <taxon>Methanobacteriota</taxon>
        <taxon>Stenosarchaea group</taxon>
        <taxon>Halobacteria</taxon>
        <taxon>Halobacteriales</taxon>
        <taxon>Haloferacaceae</taxon>
        <taxon>Halorubrum</taxon>
    </lineage>
</organism>
<feature type="transmembrane region" description="Helical" evidence="1">
    <location>
        <begin position="59"/>
        <end position="77"/>
    </location>
</feature>
<feature type="transmembrane region" description="Helical" evidence="1">
    <location>
        <begin position="28"/>
        <end position="47"/>
    </location>
</feature>
<reference evidence="2 3" key="1">
    <citation type="journal article" date="2014" name="PLoS Genet.">
        <title>Phylogenetically driven sequencing of extremely halophilic archaea reveals strategies for static and dynamic osmo-response.</title>
        <authorList>
            <person name="Becker E.A."/>
            <person name="Seitzer P.M."/>
            <person name="Tritt A."/>
            <person name="Larsen D."/>
            <person name="Krusor M."/>
            <person name="Yao A.I."/>
            <person name="Wu D."/>
            <person name="Madern D."/>
            <person name="Eisen J.A."/>
            <person name="Darling A.E."/>
            <person name="Facciotti M.T."/>
        </authorList>
    </citation>
    <scope>NUCLEOTIDE SEQUENCE [LARGE SCALE GENOMIC DNA]</scope>
    <source>
        <strain evidence="2 3">JCM 14978</strain>
    </source>
</reference>
<accession>M0P9K1</accession>
<dbReference type="EMBL" id="AOJH01000030">
    <property type="protein sequence ID" value="EMA66721.1"/>
    <property type="molecule type" value="Genomic_DNA"/>
</dbReference>
<dbReference type="PATRIC" id="fig|1230456.3.peg.785"/>
<name>M0P9K1_9EURY</name>
<sequence>MSSQTSPSSIQAPIRIGSRLSTACRTKAIAGVRAAAFWAAIALPLAYVPAASGAMGFESAWSALALIAVHMACVVIGHEHNSPSTDGLPNDTPSTDP</sequence>
<gene>
    <name evidence="2" type="ORF">C468_04057</name>
</gene>
<evidence type="ECO:0000313" key="3">
    <source>
        <dbReference type="Proteomes" id="UP000011546"/>
    </source>
</evidence>
<evidence type="ECO:0000256" key="1">
    <source>
        <dbReference type="SAM" id="Phobius"/>
    </source>
</evidence>
<dbReference type="Pfam" id="PF26071">
    <property type="entry name" value="DUF8028"/>
    <property type="match status" value="1"/>
</dbReference>
<keyword evidence="3" id="KW-1185">Reference proteome</keyword>
<keyword evidence="1" id="KW-0812">Transmembrane</keyword>
<dbReference type="RefSeq" id="WP_008847562.1">
    <property type="nucleotide sequence ID" value="NZ_AOJH01000030.1"/>
</dbReference>
<keyword evidence="1" id="KW-0472">Membrane</keyword>
<dbReference type="AlphaFoldDB" id="M0P9K1"/>
<proteinExistence type="predicted"/>
<protein>
    <submittedName>
        <fullName evidence="2">Uncharacterized protein</fullName>
    </submittedName>
</protein>
<dbReference type="Proteomes" id="UP000011546">
    <property type="component" value="Unassembled WGS sequence"/>
</dbReference>
<dbReference type="OrthoDB" id="325260at2157"/>
<dbReference type="STRING" id="1230456.C468_04057"/>
<comment type="caution">
    <text evidence="2">The sequence shown here is derived from an EMBL/GenBank/DDBJ whole genome shotgun (WGS) entry which is preliminary data.</text>
</comment>
<evidence type="ECO:0000313" key="2">
    <source>
        <dbReference type="EMBL" id="EMA66721.1"/>
    </source>
</evidence>
<dbReference type="InterPro" id="IPR058341">
    <property type="entry name" value="DUF8028"/>
</dbReference>